<dbReference type="AlphaFoldDB" id="A0AAV2FKZ2"/>
<reference evidence="1 2" key="1">
    <citation type="submission" date="2024-04" db="EMBL/GenBank/DDBJ databases">
        <authorList>
            <person name="Fracassetti M."/>
        </authorList>
    </citation>
    <scope>NUCLEOTIDE SEQUENCE [LARGE SCALE GENOMIC DNA]</scope>
</reference>
<keyword evidence="2" id="KW-1185">Reference proteome</keyword>
<dbReference type="EMBL" id="OZ034820">
    <property type="protein sequence ID" value="CAL1398657.1"/>
    <property type="molecule type" value="Genomic_DNA"/>
</dbReference>
<evidence type="ECO:0000313" key="1">
    <source>
        <dbReference type="EMBL" id="CAL1398657.1"/>
    </source>
</evidence>
<accession>A0AAV2FKZ2</accession>
<protein>
    <submittedName>
        <fullName evidence="1">Uncharacterized protein</fullName>
    </submittedName>
</protein>
<sequence length="74" mass="7843">MVLAEGLQRVLAVGLTMEVPRVQVEGVEEAPVGSLAEAEVQLEDVADPLNDETMAGGAKLATFSKHIWPQSLSI</sequence>
<evidence type="ECO:0000313" key="2">
    <source>
        <dbReference type="Proteomes" id="UP001497516"/>
    </source>
</evidence>
<dbReference type="Proteomes" id="UP001497516">
    <property type="component" value="Chromosome 7"/>
</dbReference>
<gene>
    <name evidence="1" type="ORF">LTRI10_LOCUS38879</name>
</gene>
<name>A0AAV2FKZ2_9ROSI</name>
<organism evidence="1 2">
    <name type="scientific">Linum trigynum</name>
    <dbReference type="NCBI Taxonomy" id="586398"/>
    <lineage>
        <taxon>Eukaryota</taxon>
        <taxon>Viridiplantae</taxon>
        <taxon>Streptophyta</taxon>
        <taxon>Embryophyta</taxon>
        <taxon>Tracheophyta</taxon>
        <taxon>Spermatophyta</taxon>
        <taxon>Magnoliopsida</taxon>
        <taxon>eudicotyledons</taxon>
        <taxon>Gunneridae</taxon>
        <taxon>Pentapetalae</taxon>
        <taxon>rosids</taxon>
        <taxon>fabids</taxon>
        <taxon>Malpighiales</taxon>
        <taxon>Linaceae</taxon>
        <taxon>Linum</taxon>
    </lineage>
</organism>
<proteinExistence type="predicted"/>